<evidence type="ECO:0000256" key="4">
    <source>
        <dbReference type="ARBA" id="ARBA00022989"/>
    </source>
</evidence>
<feature type="transmembrane region" description="Helical" evidence="6">
    <location>
        <begin position="272"/>
        <end position="292"/>
    </location>
</feature>
<evidence type="ECO:0008006" key="9">
    <source>
        <dbReference type="Google" id="ProtNLM"/>
    </source>
</evidence>
<dbReference type="InterPro" id="IPR001182">
    <property type="entry name" value="FtsW/RodA"/>
</dbReference>
<feature type="transmembrane region" description="Helical" evidence="6">
    <location>
        <begin position="73"/>
        <end position="92"/>
    </location>
</feature>
<feature type="transmembrane region" description="Helical" evidence="6">
    <location>
        <begin position="304"/>
        <end position="332"/>
    </location>
</feature>
<evidence type="ECO:0000256" key="3">
    <source>
        <dbReference type="ARBA" id="ARBA00022960"/>
    </source>
</evidence>
<feature type="transmembrane region" description="Helical" evidence="6">
    <location>
        <begin position="43"/>
        <end position="61"/>
    </location>
</feature>
<dbReference type="GO" id="GO:0015648">
    <property type="term" value="F:lipid-linked peptidoglycan transporter activity"/>
    <property type="evidence" value="ECO:0007669"/>
    <property type="project" value="TreeGrafter"/>
</dbReference>
<evidence type="ECO:0000256" key="2">
    <source>
        <dbReference type="ARBA" id="ARBA00022692"/>
    </source>
</evidence>
<feature type="transmembrane region" description="Helical" evidence="6">
    <location>
        <begin position="135"/>
        <end position="154"/>
    </location>
</feature>
<evidence type="ECO:0000256" key="6">
    <source>
        <dbReference type="SAM" id="Phobius"/>
    </source>
</evidence>
<feature type="transmembrane region" description="Helical" evidence="6">
    <location>
        <begin position="338"/>
        <end position="356"/>
    </location>
</feature>
<comment type="caution">
    <text evidence="7">The sequence shown here is derived from an EMBL/GenBank/DDBJ whole genome shotgun (WGS) entry which is preliminary data.</text>
</comment>
<keyword evidence="2 6" id="KW-0812">Transmembrane</keyword>
<dbReference type="EMBL" id="MHMN01000022">
    <property type="protein sequence ID" value="OGZ28308.1"/>
    <property type="molecule type" value="Genomic_DNA"/>
</dbReference>
<dbReference type="PANTHER" id="PTHR30474:SF1">
    <property type="entry name" value="PEPTIDOGLYCAN GLYCOSYLTRANSFERASE MRDB"/>
    <property type="match status" value="1"/>
</dbReference>
<dbReference type="Proteomes" id="UP000176326">
    <property type="component" value="Unassembled WGS sequence"/>
</dbReference>
<dbReference type="AlphaFoldDB" id="A0A1G2ESS0"/>
<comment type="subcellular location">
    <subcellularLocation>
        <location evidence="1">Membrane</location>
        <topology evidence="1">Multi-pass membrane protein</topology>
    </subcellularLocation>
</comment>
<keyword evidence="5 6" id="KW-0472">Membrane</keyword>
<feature type="transmembrane region" description="Helical" evidence="6">
    <location>
        <begin position="184"/>
        <end position="202"/>
    </location>
</feature>
<dbReference type="GO" id="GO:0051301">
    <property type="term" value="P:cell division"/>
    <property type="evidence" value="ECO:0007669"/>
    <property type="project" value="InterPro"/>
</dbReference>
<dbReference type="PANTHER" id="PTHR30474">
    <property type="entry name" value="CELL CYCLE PROTEIN"/>
    <property type="match status" value="1"/>
</dbReference>
<organism evidence="7 8">
    <name type="scientific">Candidatus Nealsonbacteria bacterium RIFOXYC1_FULL_40_7</name>
    <dbReference type="NCBI Taxonomy" id="1801678"/>
    <lineage>
        <taxon>Bacteria</taxon>
        <taxon>Candidatus Nealsoniibacteriota</taxon>
    </lineage>
</organism>
<dbReference type="GO" id="GO:0005886">
    <property type="term" value="C:plasma membrane"/>
    <property type="evidence" value="ECO:0007669"/>
    <property type="project" value="TreeGrafter"/>
</dbReference>
<keyword evidence="3" id="KW-0133">Cell shape</keyword>
<gene>
    <name evidence="7" type="ORF">A2427_03875</name>
</gene>
<keyword evidence="4 6" id="KW-1133">Transmembrane helix</keyword>
<feature type="transmembrane region" description="Helical" evidence="6">
    <location>
        <begin position="104"/>
        <end position="123"/>
    </location>
</feature>
<feature type="transmembrane region" description="Helical" evidence="6">
    <location>
        <begin position="12"/>
        <end position="31"/>
    </location>
</feature>
<evidence type="ECO:0000256" key="1">
    <source>
        <dbReference type="ARBA" id="ARBA00004141"/>
    </source>
</evidence>
<dbReference type="GO" id="GO:0008360">
    <property type="term" value="P:regulation of cell shape"/>
    <property type="evidence" value="ECO:0007669"/>
    <property type="project" value="UniProtKB-KW"/>
</dbReference>
<sequence>MNYLINHLKRIDWKLTVSAILLSFIGLLQIYSISVGKHDFSSFYKQTGFILIGILMMLFLSFFDWRGFRDNSYFILASYLFCIILLVGLLFVPEIRGIKGWYKIGPFSLDPIGITVIVLVILLSKFFSNRHAEIYKIRHIILSGIYTVIPFSLVAVQPNLGSALMLLAVWIGILTVSGIRIKHFLLLILLGIISVSLGWSFFLKEYQKDRIIGFLSPDTEILGTNWSQTQSKIAIGSGGIWGQGFAKGSQTQNSFLTEPYTDFIFSSFAEEFGMLGIVTVVFIYLFLLWRILKTALLAESNFPRIFALGLSVFIFFEAIVNIGMNLGVLPVIGIPMPLFSYGGSNLIAIFIGLGILQSINSSK</sequence>
<protein>
    <recommendedName>
        <fullName evidence="9">Rod shape-determining protein RodA</fullName>
    </recommendedName>
</protein>
<evidence type="ECO:0000313" key="7">
    <source>
        <dbReference type="EMBL" id="OGZ28308.1"/>
    </source>
</evidence>
<name>A0A1G2ESS0_9BACT</name>
<evidence type="ECO:0000256" key="5">
    <source>
        <dbReference type="ARBA" id="ARBA00023136"/>
    </source>
</evidence>
<dbReference type="GO" id="GO:0032153">
    <property type="term" value="C:cell division site"/>
    <property type="evidence" value="ECO:0007669"/>
    <property type="project" value="TreeGrafter"/>
</dbReference>
<proteinExistence type="predicted"/>
<evidence type="ECO:0000313" key="8">
    <source>
        <dbReference type="Proteomes" id="UP000176326"/>
    </source>
</evidence>
<accession>A0A1G2ESS0</accession>
<dbReference type="Pfam" id="PF01098">
    <property type="entry name" value="FTSW_RODA_SPOVE"/>
    <property type="match status" value="1"/>
</dbReference>
<feature type="transmembrane region" description="Helical" evidence="6">
    <location>
        <begin position="160"/>
        <end position="177"/>
    </location>
</feature>
<reference evidence="7 8" key="1">
    <citation type="journal article" date="2016" name="Nat. Commun.">
        <title>Thousands of microbial genomes shed light on interconnected biogeochemical processes in an aquifer system.</title>
        <authorList>
            <person name="Anantharaman K."/>
            <person name="Brown C.T."/>
            <person name="Hug L.A."/>
            <person name="Sharon I."/>
            <person name="Castelle C.J."/>
            <person name="Probst A.J."/>
            <person name="Thomas B.C."/>
            <person name="Singh A."/>
            <person name="Wilkins M.J."/>
            <person name="Karaoz U."/>
            <person name="Brodie E.L."/>
            <person name="Williams K.H."/>
            <person name="Hubbard S.S."/>
            <person name="Banfield J.F."/>
        </authorList>
    </citation>
    <scope>NUCLEOTIDE SEQUENCE [LARGE SCALE GENOMIC DNA]</scope>
</reference>